<dbReference type="Pfam" id="PF12796">
    <property type="entry name" value="Ank_2"/>
    <property type="match status" value="4"/>
</dbReference>
<evidence type="ECO:0000256" key="2">
    <source>
        <dbReference type="SAM" id="MobiDB-lite"/>
    </source>
</evidence>
<dbReference type="Gene3D" id="1.25.40.20">
    <property type="entry name" value="Ankyrin repeat-containing domain"/>
    <property type="match status" value="5"/>
</dbReference>
<evidence type="ECO:0000313" key="6">
    <source>
        <dbReference type="Proteomes" id="UP000001396"/>
    </source>
</evidence>
<evidence type="ECO:0000259" key="4">
    <source>
        <dbReference type="Pfam" id="PF07992"/>
    </source>
</evidence>
<feature type="compositionally biased region" description="Polar residues" evidence="2">
    <location>
        <begin position="760"/>
        <end position="815"/>
    </location>
</feature>
<dbReference type="InterPro" id="IPR036770">
    <property type="entry name" value="Ankyrin_rpt-contain_sf"/>
</dbReference>
<feature type="transmembrane region" description="Helical" evidence="3">
    <location>
        <begin position="1685"/>
        <end position="1702"/>
    </location>
</feature>
<dbReference type="InterPro" id="IPR052050">
    <property type="entry name" value="SecEffector_AnkRepeat"/>
</dbReference>
<keyword evidence="1" id="KW-0175">Coiled coil</keyword>
<dbReference type="InterPro" id="IPR023753">
    <property type="entry name" value="FAD/NAD-binding_dom"/>
</dbReference>
<dbReference type="GO" id="GO:0016491">
    <property type="term" value="F:oxidoreductase activity"/>
    <property type="evidence" value="ECO:0007669"/>
    <property type="project" value="InterPro"/>
</dbReference>
<organism evidence="5 6">
    <name type="scientific">Heterostelium pallidum (strain ATCC 26659 / Pp 5 / PN500)</name>
    <name type="common">Cellular slime mold</name>
    <name type="synonym">Polysphondylium pallidum</name>
    <dbReference type="NCBI Taxonomy" id="670386"/>
    <lineage>
        <taxon>Eukaryota</taxon>
        <taxon>Amoebozoa</taxon>
        <taxon>Evosea</taxon>
        <taxon>Eumycetozoa</taxon>
        <taxon>Dictyostelia</taxon>
        <taxon>Acytosteliales</taxon>
        <taxon>Acytosteliaceae</taxon>
        <taxon>Heterostelium</taxon>
    </lineage>
</organism>
<name>D3B7Z5_HETP5</name>
<dbReference type="PRINTS" id="PR00368">
    <property type="entry name" value="FADPNR"/>
</dbReference>
<accession>D3B7Z5</accession>
<feature type="region of interest" description="Disordered" evidence="2">
    <location>
        <begin position="518"/>
        <end position="538"/>
    </location>
</feature>
<gene>
    <name evidence="5" type="ORF">PPL_04583</name>
</gene>
<protein>
    <recommendedName>
        <fullName evidence="4">FAD/NAD(P)-binding domain-containing protein</fullName>
    </recommendedName>
</protein>
<dbReference type="PRINTS" id="PR00469">
    <property type="entry name" value="PNDRDTASEII"/>
</dbReference>
<feature type="compositionally biased region" description="Polar residues" evidence="2">
    <location>
        <begin position="520"/>
        <end position="530"/>
    </location>
</feature>
<dbReference type="GeneID" id="31360070"/>
<dbReference type="RefSeq" id="XP_020434280.1">
    <property type="nucleotide sequence ID" value="XM_020575485.1"/>
</dbReference>
<proteinExistence type="predicted"/>
<keyword evidence="3" id="KW-0812">Transmembrane</keyword>
<dbReference type="Gene3D" id="3.50.50.100">
    <property type="match status" value="1"/>
</dbReference>
<dbReference type="Gene3D" id="1.10.287.1490">
    <property type="match status" value="2"/>
</dbReference>
<dbReference type="PANTHER" id="PTHR46586">
    <property type="entry name" value="ANKYRIN REPEAT-CONTAINING PROTEIN"/>
    <property type="match status" value="1"/>
</dbReference>
<dbReference type="PANTHER" id="PTHR46586:SF3">
    <property type="entry name" value="ANKYRIN REPEAT-CONTAINING PROTEIN"/>
    <property type="match status" value="1"/>
</dbReference>
<feature type="coiled-coil region" evidence="1">
    <location>
        <begin position="261"/>
        <end position="441"/>
    </location>
</feature>
<evidence type="ECO:0000256" key="1">
    <source>
        <dbReference type="SAM" id="Coils"/>
    </source>
</evidence>
<evidence type="ECO:0000313" key="5">
    <source>
        <dbReference type="EMBL" id="EFA82163.1"/>
    </source>
</evidence>
<feature type="coiled-coil region" evidence="1">
    <location>
        <begin position="41"/>
        <end position="175"/>
    </location>
</feature>
<feature type="compositionally biased region" description="Polar residues" evidence="2">
    <location>
        <begin position="714"/>
        <end position="753"/>
    </location>
</feature>
<dbReference type="STRING" id="670386.D3B7Z5"/>
<feature type="region of interest" description="Disordered" evidence="2">
    <location>
        <begin position="707"/>
        <end position="815"/>
    </location>
</feature>
<keyword evidence="3" id="KW-0472">Membrane</keyword>
<feature type="domain" description="FAD/NAD(P)-binding" evidence="4">
    <location>
        <begin position="1712"/>
        <end position="1991"/>
    </location>
</feature>
<keyword evidence="3" id="KW-1133">Transmembrane helix</keyword>
<evidence type="ECO:0000256" key="3">
    <source>
        <dbReference type="SAM" id="Phobius"/>
    </source>
</evidence>
<comment type="caution">
    <text evidence="5">The sequence shown here is derived from an EMBL/GenBank/DDBJ whole genome shotgun (WGS) entry which is preliminary data.</text>
</comment>
<dbReference type="Proteomes" id="UP000001396">
    <property type="component" value="Unassembled WGS sequence"/>
</dbReference>
<sequence length="2079" mass="234397">MSGGVISEEDFNLLQEQLIELKRYKYEATEREKKLQTEQYLLILITELKSQKDHIESLENENTPKKKGFSLSGIMSQKNKVSDLTEENDSLKKSLQQIQQDHQTQSEALKHNIKSLFETNKQLEDEILLLKKEMQSYVIKVEDQQSTNRRLQVEIAELICSKEDLENKVEELKTSGGGAGVGVGGSDGHMIIGENGADNTTVATTLEANGALTAVTELITQHQQSNQQLFDKQNIMNLLDNVDLWSIEDKEDIKSKIDEIYNEIHLKLDEQQQQVQEQQQLLQVQQQQQQAQVQQQVQQQQQQKNKSVVFHPLGEPVVNVEEEKEKSKLRETIKGLMEQIKEIDSKSQRQQNESKEYQQSIETLNTTIKEYQEKLLGAEVNRVKIEEKLASDIKKLTVDINTLNSDIETMSNKRKDLENTISNLNSQVMMEKETINQLQNQLKDQKTFYESKVSDSNDQSNIFKMARDEYAQTLRTVTDDLAIKDKLIESKGEEILQLKETIAGLESDLEKRSSELRETLSASESINTQMKKADEKLSRERSTLDSLTERYNKLNSEFEESDKHCKSLTQQIVETNEKLQLAEQAKQDLQSTNTKLNEDTAKLQSDLQERVEQLEKLESSLDDANKRLAEFDELNQTYNEAREQIEELEASNANLQLIVPQLDKLKADYEEASAKVSKLETALADAETEKKIAEKKTNKMIKDLKSELSKERTSVNLLSQSSGSIPTTPNSSPLMSQSANSISLPTTPLQTPGRTGHLRTMSQGIPLSSSSGQSTPKSLTPNITMLGASHNSSGGRDLNGSGSNSGATRSNNNKDASIDSLRMDIEVMGRKLGELGTEKYKLEEKIRALEENVLLLNQDIEKKNKVVRFYISKTQLGKATTNDEKSRRLKGGALGSFWRNNDPTLVAEMVEKMETMLQEYILKNIQLSDDVEILGNEASRLTSENKTIKILLKDNNIPIPEPPLSPTYQASNTIENNINTIEIKCKYYQRCLSEEKDIWRERQKYFTWSTLYKSPRTMVYFGFYDMLVGTDRLLLKHHLRLKNEKQGYFTSIAASQGHTNILKLLYSLTTSDTFDFVFDGNEIVCAARCGHFDCVVYLYQNAKQLKQCGAMVEALLSAASSGHIEILQYLLPRLVSNGQCGKYNDSLVEIAIVDNDNQIVKKRKNGHIINRSEVDPSIYLSLMEAASKGGHLDLLIWLAKDRESDVKSNGNSLSIAAATKGHLRILEWLHSIGVNKCSSSALYGAAMEGHLEVIKWLFDNDALSNQPKISNAVSQALWNEHNHIADWLLANKKLDIISSGLLESLAKDGKLEQLKRLVGVDYFTLTAKALNQAAMNGNINTVKWLNEVMVCPISASAIDRAAKNGHLNVIEYLVKSGKDKCTSLALTDAAHNGHFETVKFLHEQLHCTTNIKKAFEAAASAGHLKIIVYFTVEKKLHTDWQFVIRVAVKAGYVDVVEYISNNNLIEFSQCMHDKAAKHGQLPMVKWLHHHKGSIGFSKKAINLAAANRHYDIVRFLCENRTEGFSAEAICYVCGQGSIEMLEYLMPRLEDPKELRPNNPFDFACIKGHLDVVERLFQYGDLIECSATAVDTSSIAGHFKILMYLMEQRNIQGTTDALDFAASNGYKEIVEYLHNHKAACTKSALKKAAKNNHFAVVQFLCENRTEVGKTFSTLKFSEDPITLSNFMLYTIVPIMGLGLFFKLKNNNNVQKKRVVIVGGGYGGVILAGQLDKKYDVVMIERNKSFFHYISAMRCTTNPELSKKCFFEYDKVMKHGKIIHASVTKVQPDRVTIENGDEFNFDYMVIATGANNITPFKAPSDSSNIYQYYQGLKDKIQQSKKILIIGGGAVGVELAAEIATDFKEKQITLVSRSNYLISPQSTEVFMTKLQDKLKQLNINVLLNTTIDTPDDILEARRKQEIFDYQVKRQVYQSNSGEIEADLVFWAIGNKLNNELLNEFPLDSKGYLRVNKHLQIEGFDNIFGIGDITNIQERRTVRNTMNQSATIIKNIDALSNNNKTLHEYKPTAFSVALVLGRNEGIAMFPNGWFLPDWLCRMLSKGGMGINTTIKLLGKPANASIGN</sequence>
<dbReference type="SUPFAM" id="SSF48403">
    <property type="entry name" value="Ankyrin repeat"/>
    <property type="match status" value="2"/>
</dbReference>
<dbReference type="EMBL" id="ADBJ01000020">
    <property type="protein sequence ID" value="EFA82163.1"/>
    <property type="molecule type" value="Genomic_DNA"/>
</dbReference>
<dbReference type="InterPro" id="IPR002110">
    <property type="entry name" value="Ankyrin_rpt"/>
</dbReference>
<feature type="coiled-coil region" evidence="1">
    <location>
        <begin position="832"/>
        <end position="866"/>
    </location>
</feature>
<dbReference type="SMART" id="SM00248">
    <property type="entry name" value="ANK"/>
    <property type="match status" value="8"/>
</dbReference>
<dbReference type="Pfam" id="PF07992">
    <property type="entry name" value="Pyr_redox_2"/>
    <property type="match status" value="1"/>
</dbReference>
<reference evidence="5 6" key="1">
    <citation type="journal article" date="2011" name="Genome Res.">
        <title>Phylogeny-wide analysis of social amoeba genomes highlights ancient origins for complex intercellular communication.</title>
        <authorList>
            <person name="Heidel A.J."/>
            <person name="Lawal H.M."/>
            <person name="Felder M."/>
            <person name="Schilde C."/>
            <person name="Helps N.R."/>
            <person name="Tunggal B."/>
            <person name="Rivero F."/>
            <person name="John U."/>
            <person name="Schleicher M."/>
            <person name="Eichinger L."/>
            <person name="Platzer M."/>
            <person name="Noegel A.A."/>
            <person name="Schaap P."/>
            <person name="Gloeckner G."/>
        </authorList>
    </citation>
    <scope>NUCLEOTIDE SEQUENCE [LARGE SCALE GENOMIC DNA]</scope>
    <source>
        <strain evidence="6">ATCC 26659 / Pp 5 / PN500</strain>
    </source>
</reference>
<dbReference type="InParanoid" id="D3B7Z5"/>
<keyword evidence="6" id="KW-1185">Reference proteome</keyword>
<dbReference type="InterPro" id="IPR036188">
    <property type="entry name" value="FAD/NAD-bd_sf"/>
</dbReference>
<dbReference type="SUPFAM" id="SSF51905">
    <property type="entry name" value="FAD/NAD(P)-binding domain"/>
    <property type="match status" value="1"/>
</dbReference>